<sequence>MTITCFIRYEIDPFGKAAFEQYARAWGQAIPRCGADLIGYYAPHEGSATTAYAAYNIESLTAYEAYRARLAEDPAGKANYEFARREKFILKEDRVFLKLVSGPHGPRQVFRTRAIPGKVHSGFPSGIARNK</sequence>
<accession>A0A090GLN8</accession>
<dbReference type="Pfam" id="PF07978">
    <property type="entry name" value="NIPSNAP"/>
    <property type="match status" value="1"/>
</dbReference>
<gene>
    <name evidence="2" type="ORF">MPLDJ20_200087</name>
</gene>
<dbReference type="EMBL" id="CCNB01000013">
    <property type="protein sequence ID" value="CDX37513.1"/>
    <property type="molecule type" value="Genomic_DNA"/>
</dbReference>
<evidence type="ECO:0000313" key="3">
    <source>
        <dbReference type="Proteomes" id="UP000046373"/>
    </source>
</evidence>
<name>A0A090GLN8_MESPL</name>
<evidence type="ECO:0000259" key="1">
    <source>
        <dbReference type="Pfam" id="PF07978"/>
    </source>
</evidence>
<dbReference type="Gene3D" id="3.30.70.100">
    <property type="match status" value="1"/>
</dbReference>
<dbReference type="AlphaFoldDB" id="A0A090GLN8"/>
<feature type="domain" description="NIPSNAP" evidence="1">
    <location>
        <begin position="6"/>
        <end position="101"/>
    </location>
</feature>
<dbReference type="SUPFAM" id="SSF54909">
    <property type="entry name" value="Dimeric alpha+beta barrel"/>
    <property type="match status" value="1"/>
</dbReference>
<dbReference type="Proteomes" id="UP000046373">
    <property type="component" value="Unassembled WGS sequence"/>
</dbReference>
<dbReference type="InterPro" id="IPR011008">
    <property type="entry name" value="Dimeric_a/b-barrel"/>
</dbReference>
<organism evidence="2 3">
    <name type="scientific">Mesorhizobium plurifarium</name>
    <dbReference type="NCBI Taxonomy" id="69974"/>
    <lineage>
        <taxon>Bacteria</taxon>
        <taxon>Pseudomonadati</taxon>
        <taxon>Pseudomonadota</taxon>
        <taxon>Alphaproteobacteria</taxon>
        <taxon>Hyphomicrobiales</taxon>
        <taxon>Phyllobacteriaceae</taxon>
        <taxon>Mesorhizobium</taxon>
    </lineage>
</organism>
<evidence type="ECO:0000313" key="2">
    <source>
        <dbReference type="EMBL" id="CDX37513.1"/>
    </source>
</evidence>
<reference evidence="2 3" key="1">
    <citation type="submission" date="2014-08" db="EMBL/GenBank/DDBJ databases">
        <authorList>
            <person name="Moulin Lionel"/>
        </authorList>
    </citation>
    <scope>NUCLEOTIDE SEQUENCE [LARGE SCALE GENOMIC DNA]</scope>
</reference>
<dbReference type="InterPro" id="IPR012577">
    <property type="entry name" value="NIPSNAP"/>
</dbReference>
<protein>
    <submittedName>
        <fullName evidence="2">NIPSNAP family containing protein</fullName>
    </submittedName>
</protein>
<proteinExistence type="predicted"/>